<sequence>MLKKERAALDRTLNQERAKMDQMLKEERTELDRMIQMERVKVDACIMQARAEVDYMLQQEREDMISKAAREIDIDIEIPPKVQVEDFGNEAQVEAFGNEAQVEAFENEDPPVVVMEFTVHFGGQICYDPKGYKNGLVGMKGFVEPDTVEWSMLEYQLQEDFEYKWDTEMYYLKPGMTVPDGLILMTSPEDLDQLMHDHEGTKLCHLYLQNNSNSSSDSDGAEKDNNYEDYYTTEGVKSFIGDYEAFGATSDIASEEGSDINLISQNKLKRNRESCQPVKQHVVKHHKDQNVDAIVPAVVPEVDETGIHAADINTVKIMATVSHASAAKCLKKHRGNIQAAIQEVTEGSD</sequence>
<dbReference type="OrthoDB" id="696324at2759"/>
<evidence type="ECO:0000313" key="1">
    <source>
        <dbReference type="EMBL" id="KAJ1256381.1"/>
    </source>
</evidence>
<keyword evidence="2" id="KW-1185">Reference proteome</keyword>
<dbReference type="EMBL" id="MU629524">
    <property type="protein sequence ID" value="KAJ1256381.1"/>
    <property type="molecule type" value="Genomic_DNA"/>
</dbReference>
<accession>A0A9W7XD58</accession>
<evidence type="ECO:0000313" key="2">
    <source>
        <dbReference type="Proteomes" id="UP001164776"/>
    </source>
</evidence>
<reference evidence="1 2" key="1">
    <citation type="submission" date="2022-10" db="EMBL/GenBank/DDBJ databases">
        <title>WGS assembly of Paspalum vaginatum 540-79.</title>
        <authorList>
            <person name="Sun G."/>
            <person name="Wase N."/>
            <person name="Shu S."/>
            <person name="Jenkins J."/>
            <person name="Zhou B."/>
            <person name="Torres-Rodriguez J."/>
            <person name="Chen C."/>
            <person name="Sandor L."/>
            <person name="Plott C."/>
            <person name="Yoshinga Y."/>
            <person name="Daum C."/>
            <person name="Qi P."/>
            <person name="Barry K."/>
            <person name="Lipzen A."/>
            <person name="Berry L."/>
            <person name="Pedersen C."/>
            <person name="Gottilla T."/>
            <person name="Foltz A."/>
            <person name="Yu H."/>
            <person name="O'Malley R."/>
            <person name="Zhang C."/>
            <person name="Devos K."/>
            <person name="Sigmon B."/>
            <person name="Yu B."/>
            <person name="Obata T."/>
            <person name="Schmutz J."/>
            <person name="Schnable J."/>
        </authorList>
    </citation>
    <scope>NUCLEOTIDE SEQUENCE [LARGE SCALE GENOMIC DNA]</scope>
    <source>
        <strain evidence="2">cv. 540-79</strain>
    </source>
</reference>
<organism evidence="1 2">
    <name type="scientific">Paspalum vaginatum</name>
    <name type="common">seashore paspalum</name>
    <dbReference type="NCBI Taxonomy" id="158149"/>
    <lineage>
        <taxon>Eukaryota</taxon>
        <taxon>Viridiplantae</taxon>
        <taxon>Streptophyta</taxon>
        <taxon>Embryophyta</taxon>
        <taxon>Tracheophyta</taxon>
        <taxon>Spermatophyta</taxon>
        <taxon>Magnoliopsida</taxon>
        <taxon>Liliopsida</taxon>
        <taxon>Poales</taxon>
        <taxon>Poaceae</taxon>
        <taxon>PACMAD clade</taxon>
        <taxon>Panicoideae</taxon>
        <taxon>Andropogonodae</taxon>
        <taxon>Paspaleae</taxon>
        <taxon>Paspalinae</taxon>
        <taxon>Paspalum</taxon>
    </lineage>
</organism>
<proteinExistence type="predicted"/>
<dbReference type="Proteomes" id="UP001164776">
    <property type="component" value="Unassembled WGS sequence"/>
</dbReference>
<dbReference type="EMBL" id="MU629524">
    <property type="protein sequence ID" value="KAJ1256382.1"/>
    <property type="molecule type" value="Genomic_DNA"/>
</dbReference>
<name>A0A9W7XD58_9POAL</name>
<protein>
    <submittedName>
        <fullName evidence="1">Uncharacterized protein</fullName>
    </submittedName>
</protein>
<gene>
    <name evidence="1" type="ORF">BS78_K039000</name>
</gene>
<comment type="caution">
    <text evidence="1">The sequence shown here is derived from an EMBL/GenBank/DDBJ whole genome shotgun (WGS) entry which is preliminary data.</text>
</comment>
<dbReference type="AlphaFoldDB" id="A0A9W7XD58"/>